<dbReference type="EMBL" id="WJHE01001238">
    <property type="protein sequence ID" value="MST34823.1"/>
    <property type="molecule type" value="Genomic_DNA"/>
</dbReference>
<proteinExistence type="predicted"/>
<dbReference type="InterPro" id="IPR017658">
    <property type="entry name" value="HhH-GPD_base_excis"/>
</dbReference>
<dbReference type="InterPro" id="IPR003265">
    <property type="entry name" value="HhH-GPD_domain"/>
</dbReference>
<keyword evidence="3" id="KW-1185">Reference proteome</keyword>
<dbReference type="Pfam" id="PF00730">
    <property type="entry name" value="HhH-GPD"/>
    <property type="match status" value="1"/>
</dbReference>
<feature type="domain" description="HhH-GPD" evidence="1">
    <location>
        <begin position="23"/>
        <end position="180"/>
    </location>
</feature>
<evidence type="ECO:0000313" key="3">
    <source>
        <dbReference type="Proteomes" id="UP000437736"/>
    </source>
</evidence>
<gene>
    <name evidence="2" type="ORF">GHK86_19110</name>
</gene>
<comment type="caution">
    <text evidence="2">The sequence shown here is derived from an EMBL/GenBank/DDBJ whole genome shotgun (WGS) entry which is preliminary data.</text>
</comment>
<sequence length="191" mass="20791">MLHLAQDDAADQLLSEDPLALLIGLVLDQQIPLERAFASPRDLRDRLGGRLSVEDIAAMDPDALAAVFAERPALHRFPAANARRVQELCRLIVDDYGGRPADIWATAADGAELYRRIRALPGFGEQKARIFIGLLGKQLGVRPPGWEQAAGKFGQPGTFLSIADIVDEESLGRVRAYKQQMKAAAKQAQPG</sequence>
<accession>A0ABW9R2B2</accession>
<evidence type="ECO:0000259" key="1">
    <source>
        <dbReference type="Pfam" id="PF00730"/>
    </source>
</evidence>
<dbReference type="SUPFAM" id="SSF48150">
    <property type="entry name" value="DNA-glycosylase"/>
    <property type="match status" value="1"/>
</dbReference>
<organism evidence="2 3">
    <name type="scientific">Acidiferrimicrobium australe</name>
    <dbReference type="NCBI Taxonomy" id="2664430"/>
    <lineage>
        <taxon>Bacteria</taxon>
        <taxon>Bacillati</taxon>
        <taxon>Actinomycetota</taxon>
        <taxon>Acidimicrobiia</taxon>
        <taxon>Acidimicrobiales</taxon>
        <taxon>Acidimicrobiaceae</taxon>
        <taxon>Acidiferrimicrobium</taxon>
    </lineage>
</organism>
<dbReference type="InterPro" id="IPR011257">
    <property type="entry name" value="DNA_glycosylase"/>
</dbReference>
<dbReference type="Gene3D" id="1.10.340.30">
    <property type="entry name" value="Hypothetical protein, domain 2"/>
    <property type="match status" value="1"/>
</dbReference>
<reference evidence="2 3" key="1">
    <citation type="submission" date="2019-11" db="EMBL/GenBank/DDBJ databases">
        <title>Acidiferrimicrobium australis gen. nov., sp. nov., an acidophilic and obligately heterotrophic, member of the Actinobacteria that catalyses dissimilatory oxido- reduction of iron isolated from metal-rich acidic water in Chile.</title>
        <authorList>
            <person name="Gonzalez D."/>
            <person name="Huber K."/>
            <person name="Hedrich S."/>
            <person name="Rojas-Villalobos C."/>
            <person name="Quatrini R."/>
            <person name="Dinamarca M.A."/>
            <person name="Schwarz A."/>
            <person name="Canales C."/>
            <person name="Nancucheo I."/>
        </authorList>
    </citation>
    <scope>NUCLEOTIDE SEQUENCE [LARGE SCALE GENOMIC DNA]</scope>
    <source>
        <strain evidence="2 3">USS-CCA1</strain>
    </source>
</reference>
<protein>
    <submittedName>
        <fullName evidence="2">Fe-S cluster assembly protein HesB</fullName>
    </submittedName>
</protein>
<name>A0ABW9R2B2_9ACTN</name>
<evidence type="ECO:0000313" key="2">
    <source>
        <dbReference type="EMBL" id="MST34823.1"/>
    </source>
</evidence>
<dbReference type="Proteomes" id="UP000437736">
    <property type="component" value="Unassembled WGS sequence"/>
</dbReference>
<dbReference type="NCBIfam" id="TIGR03252">
    <property type="entry name" value="HhH-GPD-type base excision DNA repair protein"/>
    <property type="match status" value="1"/>
</dbReference>